<reference evidence="6" key="1">
    <citation type="journal article" date="2019" name="Int. J. Syst. Evol. Microbiol.">
        <title>The Global Catalogue of Microorganisms (GCM) 10K type strain sequencing project: providing services to taxonomists for standard genome sequencing and annotation.</title>
        <authorList>
            <consortium name="The Broad Institute Genomics Platform"/>
            <consortium name="The Broad Institute Genome Sequencing Center for Infectious Disease"/>
            <person name="Wu L."/>
            <person name="Ma J."/>
        </authorList>
    </citation>
    <scope>NUCLEOTIDE SEQUENCE [LARGE SCALE GENOMIC DNA]</scope>
    <source>
        <strain evidence="6">KACC 12507</strain>
    </source>
</reference>
<dbReference type="Proteomes" id="UP001595897">
    <property type="component" value="Unassembled WGS sequence"/>
</dbReference>
<dbReference type="Pfam" id="PF07804">
    <property type="entry name" value="HipA_C"/>
    <property type="match status" value="1"/>
</dbReference>
<evidence type="ECO:0000256" key="2">
    <source>
        <dbReference type="ARBA" id="ARBA00022679"/>
    </source>
</evidence>
<evidence type="ECO:0000256" key="3">
    <source>
        <dbReference type="ARBA" id="ARBA00022777"/>
    </source>
</evidence>
<sequence length="273" mass="31136">MLAVGTSAGGARPKAVLAFDDDFKTVRSGQGEVPPGYTHYLLKFDGVKERDPTEQTFGDPLGYGAMEYVYYLMASEAGINMMPCRLLEEGNRRHFITKRFDRVGNEKVHVQTLTAMAHVNYQDVGKYSYEELFKVARELRLPKEDALELFRRMVFNHVATNHDDHSKNFAFMLVQNKWRLTPAYDVAFSYKPGNPWVEQHWMKLNGKRSGHTRADFKALAQIHLPKISGKDIDDIIDRVVEAVSKWPELAKKHGVPVPLAKSIGKNIHLNNYN</sequence>
<keyword evidence="3" id="KW-0418">Kinase</keyword>
<keyword evidence="2" id="KW-0808">Transferase</keyword>
<comment type="similarity">
    <text evidence="1">Belongs to the HipA Ser/Thr kinase family.</text>
</comment>
<dbReference type="PANTHER" id="PTHR37419">
    <property type="entry name" value="SERINE/THREONINE-PROTEIN KINASE TOXIN HIPA"/>
    <property type="match status" value="1"/>
</dbReference>
<feature type="domain" description="HipA-like C-terminal" evidence="4">
    <location>
        <begin position="6"/>
        <end position="245"/>
    </location>
</feature>
<proteinExistence type="inferred from homology"/>
<accession>A0ABV9LY00</accession>
<organism evidence="5 6">
    <name type="scientific">Glaciecola siphonariae</name>
    <dbReference type="NCBI Taxonomy" id="521012"/>
    <lineage>
        <taxon>Bacteria</taxon>
        <taxon>Pseudomonadati</taxon>
        <taxon>Pseudomonadota</taxon>
        <taxon>Gammaproteobacteria</taxon>
        <taxon>Alteromonadales</taxon>
        <taxon>Alteromonadaceae</taxon>
        <taxon>Glaciecola</taxon>
    </lineage>
</organism>
<dbReference type="InterPro" id="IPR012893">
    <property type="entry name" value="HipA-like_C"/>
</dbReference>
<dbReference type="InterPro" id="IPR052028">
    <property type="entry name" value="HipA_Ser/Thr_kinase"/>
</dbReference>
<evidence type="ECO:0000259" key="4">
    <source>
        <dbReference type="Pfam" id="PF07804"/>
    </source>
</evidence>
<keyword evidence="6" id="KW-1185">Reference proteome</keyword>
<evidence type="ECO:0000313" key="5">
    <source>
        <dbReference type="EMBL" id="MFC4701034.1"/>
    </source>
</evidence>
<dbReference type="PANTHER" id="PTHR37419:SF8">
    <property type="entry name" value="TOXIN YJJJ"/>
    <property type="match status" value="1"/>
</dbReference>
<dbReference type="EMBL" id="JBHSGU010000005">
    <property type="protein sequence ID" value="MFC4701034.1"/>
    <property type="molecule type" value="Genomic_DNA"/>
</dbReference>
<name>A0ABV9LY00_9ALTE</name>
<dbReference type="RefSeq" id="WP_382409592.1">
    <property type="nucleotide sequence ID" value="NZ_JBHSGU010000005.1"/>
</dbReference>
<evidence type="ECO:0000256" key="1">
    <source>
        <dbReference type="ARBA" id="ARBA00010164"/>
    </source>
</evidence>
<dbReference type="Gene3D" id="1.10.1070.20">
    <property type="match status" value="1"/>
</dbReference>
<comment type="caution">
    <text evidence="5">The sequence shown here is derived from an EMBL/GenBank/DDBJ whole genome shotgun (WGS) entry which is preliminary data.</text>
</comment>
<protein>
    <submittedName>
        <fullName evidence="5">Type II toxin-antitoxin system HipA family toxin</fullName>
    </submittedName>
</protein>
<gene>
    <name evidence="5" type="ORF">ACFO4O_12750</name>
</gene>
<evidence type="ECO:0000313" key="6">
    <source>
        <dbReference type="Proteomes" id="UP001595897"/>
    </source>
</evidence>